<dbReference type="Proteomes" id="UP001596052">
    <property type="component" value="Unassembled WGS sequence"/>
</dbReference>
<proteinExistence type="predicted"/>
<dbReference type="GO" id="GO:0032259">
    <property type="term" value="P:methylation"/>
    <property type="evidence" value="ECO:0007669"/>
    <property type="project" value="UniProtKB-KW"/>
</dbReference>
<keyword evidence="2" id="KW-1185">Reference proteome</keyword>
<protein>
    <submittedName>
        <fullName evidence="1">Precorrin-3B methylase</fullName>
    </submittedName>
</protein>
<gene>
    <name evidence="1" type="ORF">ACFQDI_19300</name>
</gene>
<keyword evidence="1" id="KW-0808">Transferase</keyword>
<accession>A0ABW0KWE5</accession>
<evidence type="ECO:0000313" key="1">
    <source>
        <dbReference type="EMBL" id="MFC5457022.1"/>
    </source>
</evidence>
<comment type="caution">
    <text evidence="1">The sequence shown here is derived from an EMBL/GenBank/DDBJ whole genome shotgun (WGS) entry which is preliminary data.</text>
</comment>
<dbReference type="RefSeq" id="WP_377169879.1">
    <property type="nucleotide sequence ID" value="NZ_JBHSMQ010000008.1"/>
</dbReference>
<dbReference type="GO" id="GO:0008168">
    <property type="term" value="F:methyltransferase activity"/>
    <property type="evidence" value="ECO:0007669"/>
    <property type="project" value="UniProtKB-KW"/>
</dbReference>
<organism evidence="1 2">
    <name type="scientific">Prosthecobacter fluviatilis</name>
    <dbReference type="NCBI Taxonomy" id="445931"/>
    <lineage>
        <taxon>Bacteria</taxon>
        <taxon>Pseudomonadati</taxon>
        <taxon>Verrucomicrobiota</taxon>
        <taxon>Verrucomicrobiia</taxon>
        <taxon>Verrucomicrobiales</taxon>
        <taxon>Verrucomicrobiaceae</taxon>
        <taxon>Prosthecobacter</taxon>
    </lineage>
</organism>
<reference evidence="2" key="1">
    <citation type="journal article" date="2019" name="Int. J. Syst. Evol. Microbiol.">
        <title>The Global Catalogue of Microorganisms (GCM) 10K type strain sequencing project: providing services to taxonomists for standard genome sequencing and annotation.</title>
        <authorList>
            <consortium name="The Broad Institute Genomics Platform"/>
            <consortium name="The Broad Institute Genome Sequencing Center for Infectious Disease"/>
            <person name="Wu L."/>
            <person name="Ma J."/>
        </authorList>
    </citation>
    <scope>NUCLEOTIDE SEQUENCE [LARGE SCALE GENOMIC DNA]</scope>
    <source>
        <strain evidence="2">CGMCC 4.1469</strain>
    </source>
</reference>
<dbReference type="EMBL" id="JBHSMQ010000008">
    <property type="protein sequence ID" value="MFC5457022.1"/>
    <property type="molecule type" value="Genomic_DNA"/>
</dbReference>
<keyword evidence="1" id="KW-0489">Methyltransferase</keyword>
<name>A0ABW0KWE5_9BACT</name>
<sequence length="89" mass="10368">MPPKKNFRSRPLSDSLAIKNLGRHIRQARSYWYAHAEGAFRSERTKALALEHSMTEAERARVPFMLREWLHFRSRKAFGRGSSPTGRGR</sequence>
<evidence type="ECO:0000313" key="2">
    <source>
        <dbReference type="Proteomes" id="UP001596052"/>
    </source>
</evidence>